<feature type="region of interest" description="Disordered" evidence="1">
    <location>
        <begin position="156"/>
        <end position="179"/>
    </location>
</feature>
<keyword evidence="3" id="KW-1185">Reference proteome</keyword>
<evidence type="ECO:0000313" key="2">
    <source>
        <dbReference type="EMBL" id="KAK8889630.1"/>
    </source>
</evidence>
<protein>
    <submittedName>
        <fullName evidence="2">Uncharacterized protein</fullName>
    </submittedName>
</protein>
<name>A0ABR2KEU6_9EUKA</name>
<reference evidence="2 3" key="1">
    <citation type="submission" date="2024-04" db="EMBL/GenBank/DDBJ databases">
        <title>Tritrichomonas musculus Genome.</title>
        <authorList>
            <person name="Alves-Ferreira E."/>
            <person name="Grigg M."/>
            <person name="Lorenzi H."/>
            <person name="Galac M."/>
        </authorList>
    </citation>
    <scope>NUCLEOTIDE SEQUENCE [LARGE SCALE GENOMIC DNA]</scope>
    <source>
        <strain evidence="2 3">EAF2021</strain>
    </source>
</reference>
<comment type="caution">
    <text evidence="2">The sequence shown here is derived from an EMBL/GenBank/DDBJ whole genome shotgun (WGS) entry which is preliminary data.</text>
</comment>
<proteinExistence type="predicted"/>
<evidence type="ECO:0000256" key="1">
    <source>
        <dbReference type="SAM" id="MobiDB-lite"/>
    </source>
</evidence>
<feature type="compositionally biased region" description="Polar residues" evidence="1">
    <location>
        <begin position="162"/>
        <end position="179"/>
    </location>
</feature>
<gene>
    <name evidence="2" type="ORF">M9Y10_034382</name>
</gene>
<dbReference type="EMBL" id="JAPFFF010000005">
    <property type="protein sequence ID" value="KAK8889630.1"/>
    <property type="molecule type" value="Genomic_DNA"/>
</dbReference>
<accession>A0ABR2KEU6</accession>
<organism evidence="2 3">
    <name type="scientific">Tritrichomonas musculus</name>
    <dbReference type="NCBI Taxonomy" id="1915356"/>
    <lineage>
        <taxon>Eukaryota</taxon>
        <taxon>Metamonada</taxon>
        <taxon>Parabasalia</taxon>
        <taxon>Tritrichomonadida</taxon>
        <taxon>Tritrichomonadidae</taxon>
        <taxon>Tritrichomonas</taxon>
    </lineage>
</organism>
<feature type="compositionally biased region" description="Polar residues" evidence="1">
    <location>
        <begin position="74"/>
        <end position="126"/>
    </location>
</feature>
<dbReference type="Proteomes" id="UP001470230">
    <property type="component" value="Unassembled WGS sequence"/>
</dbReference>
<sequence>MDSFITVTKYDMSSSKPNNNASAQMIVQNGTPNFTPLSPFKYKGYSNTDSKDKQCTISFKTLSKLKSKEKSQNDELNSIPNNSKNNDFVSKANKNLQNVQHSEDQLSNSNDANSILAPNSIDQNNENEQDQSTKKKKKKNHYKKEFKIKLSRVITPTRRSRTVQTSIPKQRTHTPSENGQVREHHVINTFKNISKSKEKVFDNAQKIRYKKAIRNFDKIENYKDRMIDFEVEKITARFSPTKNTEFGSTQMANPIMTSTQRSQKQIKYYFPPSHIGNTSKVKSYNGLVNYDRGITEAVAEIRRDRLKTDYMFQY</sequence>
<feature type="region of interest" description="Disordered" evidence="1">
    <location>
        <begin position="66"/>
        <end position="142"/>
    </location>
</feature>
<evidence type="ECO:0000313" key="3">
    <source>
        <dbReference type="Proteomes" id="UP001470230"/>
    </source>
</evidence>